<reference evidence="4 5" key="1">
    <citation type="submission" date="2016-12" db="EMBL/GenBank/DDBJ databases">
        <title>The new phylogeny of genus Mycobacterium.</title>
        <authorList>
            <person name="Tortoli E."/>
            <person name="Trovato A."/>
            <person name="Cirillo D.M."/>
        </authorList>
    </citation>
    <scope>NUCLEOTIDE SEQUENCE [LARGE SCALE GENOMIC DNA]</scope>
    <source>
        <strain evidence="4 5">DSM 45069</strain>
    </source>
</reference>
<dbReference type="Proteomes" id="UP000192707">
    <property type="component" value="Unassembled WGS sequence"/>
</dbReference>
<keyword evidence="1" id="KW-0560">Oxidoreductase</keyword>
<accession>A0A1W9YMX6</accession>
<evidence type="ECO:0000313" key="4">
    <source>
        <dbReference type="EMBL" id="ORA01357.1"/>
    </source>
</evidence>
<dbReference type="EMBL" id="MVHG01000398">
    <property type="protein sequence ID" value="ORA01357.1"/>
    <property type="molecule type" value="Genomic_DNA"/>
</dbReference>
<protein>
    <recommendedName>
        <fullName evidence="3">TauD/TfdA-like domain-containing protein</fullName>
    </recommendedName>
</protein>
<comment type="caution">
    <text evidence="4">The sequence shown here is derived from an EMBL/GenBank/DDBJ whole genome shotgun (WGS) entry which is preliminary data.</text>
</comment>
<keyword evidence="5" id="KW-1185">Reference proteome</keyword>
<evidence type="ECO:0000256" key="2">
    <source>
        <dbReference type="ARBA" id="ARBA00023004"/>
    </source>
</evidence>
<dbReference type="Pfam" id="PF02668">
    <property type="entry name" value="TauD"/>
    <property type="match status" value="1"/>
</dbReference>
<dbReference type="InterPro" id="IPR003819">
    <property type="entry name" value="TauD/TfdA-like"/>
</dbReference>
<dbReference type="SUPFAM" id="SSF51197">
    <property type="entry name" value="Clavaminate synthase-like"/>
    <property type="match status" value="1"/>
</dbReference>
<keyword evidence="2" id="KW-0408">Iron</keyword>
<gene>
    <name evidence="4" type="ORF">BST14_29130</name>
</gene>
<feature type="domain" description="TauD/TfdA-like" evidence="3">
    <location>
        <begin position="2"/>
        <end position="31"/>
    </location>
</feature>
<evidence type="ECO:0000313" key="5">
    <source>
        <dbReference type="Proteomes" id="UP000192707"/>
    </source>
</evidence>
<evidence type="ECO:0000259" key="3">
    <source>
        <dbReference type="Pfam" id="PF02668"/>
    </source>
</evidence>
<dbReference type="GO" id="GO:0016491">
    <property type="term" value="F:oxidoreductase activity"/>
    <property type="evidence" value="ECO:0007669"/>
    <property type="project" value="UniProtKB-KW"/>
</dbReference>
<sequence length="41" mass="4692">AWSVGDIVWWDNQAVLHARNAFPASERRRLKLISLAGSRPF</sequence>
<dbReference type="InterPro" id="IPR042098">
    <property type="entry name" value="TauD-like_sf"/>
</dbReference>
<organism evidence="4 5">
    <name type="scientific">Mycobacterium arosiense ATCC BAA-1401 = DSM 45069</name>
    <dbReference type="NCBI Taxonomy" id="1265311"/>
    <lineage>
        <taxon>Bacteria</taxon>
        <taxon>Bacillati</taxon>
        <taxon>Actinomycetota</taxon>
        <taxon>Actinomycetes</taxon>
        <taxon>Mycobacteriales</taxon>
        <taxon>Mycobacteriaceae</taxon>
        <taxon>Mycobacterium</taxon>
        <taxon>Mycobacterium avium complex (MAC)</taxon>
    </lineage>
</organism>
<dbReference type="Gene3D" id="3.60.130.10">
    <property type="entry name" value="Clavaminate synthase-like"/>
    <property type="match status" value="1"/>
</dbReference>
<evidence type="ECO:0000256" key="1">
    <source>
        <dbReference type="ARBA" id="ARBA00023002"/>
    </source>
</evidence>
<proteinExistence type="predicted"/>
<name>A0A1W9YMX6_MYCAI</name>
<feature type="non-terminal residue" evidence="4">
    <location>
        <position position="1"/>
    </location>
</feature>
<dbReference type="AlphaFoldDB" id="A0A1W9YMX6"/>